<accession>A0A7E5VBJ1</accession>
<feature type="domain" description="AB hydrolase-1" evidence="3">
    <location>
        <begin position="27"/>
        <end position="283"/>
    </location>
</feature>
<dbReference type="Pfam" id="PF00561">
    <property type="entry name" value="Abhydrolase_1"/>
    <property type="match status" value="1"/>
</dbReference>
<organism evidence="4 5">
    <name type="scientific">Trichoplusia ni</name>
    <name type="common">Cabbage looper</name>
    <dbReference type="NCBI Taxonomy" id="7111"/>
    <lineage>
        <taxon>Eukaryota</taxon>
        <taxon>Metazoa</taxon>
        <taxon>Ecdysozoa</taxon>
        <taxon>Arthropoda</taxon>
        <taxon>Hexapoda</taxon>
        <taxon>Insecta</taxon>
        <taxon>Pterygota</taxon>
        <taxon>Neoptera</taxon>
        <taxon>Endopterygota</taxon>
        <taxon>Lepidoptera</taxon>
        <taxon>Glossata</taxon>
        <taxon>Ditrysia</taxon>
        <taxon>Noctuoidea</taxon>
        <taxon>Noctuidae</taxon>
        <taxon>Plusiinae</taxon>
        <taxon>Trichoplusia</taxon>
    </lineage>
</organism>
<gene>
    <name evidence="5" type="primary">LOC113492370</name>
</gene>
<dbReference type="Proteomes" id="UP000322000">
    <property type="component" value="Chromosome 3"/>
</dbReference>
<dbReference type="InterPro" id="IPR050266">
    <property type="entry name" value="AB_hydrolase_sf"/>
</dbReference>
<reference evidence="5" key="1">
    <citation type="submission" date="2025-08" db="UniProtKB">
        <authorList>
            <consortium name="RefSeq"/>
        </authorList>
    </citation>
    <scope>IDENTIFICATION</scope>
</reference>
<dbReference type="GO" id="GO:0016020">
    <property type="term" value="C:membrane"/>
    <property type="evidence" value="ECO:0007669"/>
    <property type="project" value="TreeGrafter"/>
</dbReference>
<comment type="similarity">
    <text evidence="1">Belongs to the AB hydrolase superfamily.</text>
</comment>
<dbReference type="SUPFAM" id="SSF53474">
    <property type="entry name" value="alpha/beta-Hydrolases"/>
    <property type="match status" value="1"/>
</dbReference>
<evidence type="ECO:0000256" key="1">
    <source>
        <dbReference type="ARBA" id="ARBA00008645"/>
    </source>
</evidence>
<dbReference type="OrthoDB" id="6431331at2759"/>
<dbReference type="PANTHER" id="PTHR43798:SF14">
    <property type="entry name" value="SERINE HYDROLASE-LIKE PROTEIN DDB_G0286239"/>
    <property type="match status" value="1"/>
</dbReference>
<dbReference type="InParanoid" id="A0A7E5VBJ1"/>
<keyword evidence="2" id="KW-0378">Hydrolase</keyword>
<dbReference type="Gene3D" id="3.40.50.1820">
    <property type="entry name" value="alpha/beta hydrolase"/>
    <property type="match status" value="1"/>
</dbReference>
<dbReference type="PANTHER" id="PTHR43798">
    <property type="entry name" value="MONOACYLGLYCEROL LIPASE"/>
    <property type="match status" value="1"/>
</dbReference>
<protein>
    <submittedName>
        <fullName evidence="5">Serine hydrolase-like protein 2</fullName>
    </submittedName>
</protein>
<dbReference type="InterPro" id="IPR000073">
    <property type="entry name" value="AB_hydrolase_1"/>
</dbReference>
<dbReference type="RefSeq" id="XP_026725652.1">
    <property type="nucleotide sequence ID" value="XM_026869851.1"/>
</dbReference>
<dbReference type="InterPro" id="IPR029058">
    <property type="entry name" value="AB_hydrolase_fold"/>
</dbReference>
<evidence type="ECO:0000313" key="5">
    <source>
        <dbReference type="RefSeq" id="XP_026725652.1"/>
    </source>
</evidence>
<dbReference type="AlphaFoldDB" id="A0A7E5VBJ1"/>
<dbReference type="KEGG" id="tnl:113492370"/>
<evidence type="ECO:0000259" key="3">
    <source>
        <dbReference type="Pfam" id="PF00561"/>
    </source>
</evidence>
<proteinExistence type="inferred from homology"/>
<name>A0A7E5VBJ1_TRINI</name>
<sequence length="308" mass="35030">MKSKKEWNVKSPWGNIALVSWGDAKNPPVLLVHGFMDSAATFALLVEQLPDTYYYVAFDIPGHGKSDPFPPGLIVSQITVVEVIRLIVEYMKWDKFISIEHSMGFTISVFYNHLFPGKITRMVHLDPGPPISMFYYSHHKVSYWYQFFYDSYYSGFKRWNAGSSKRLTLDVAVNLLVRSRSLSEDQAEVVLSRSLVPVGDGKFKLSWDTRMKKLATIPVSEEILYTIITQHAPPSLIIEAAENNSSPQGKKFSKNVLEKCNLMVPDFYTVTVAGGHDVHITNPEILTPYIEKFLKSDIKVVQAWKSKL</sequence>
<dbReference type="GO" id="GO:0016787">
    <property type="term" value="F:hydrolase activity"/>
    <property type="evidence" value="ECO:0007669"/>
    <property type="project" value="UniProtKB-KW"/>
</dbReference>
<evidence type="ECO:0000256" key="2">
    <source>
        <dbReference type="ARBA" id="ARBA00022801"/>
    </source>
</evidence>
<evidence type="ECO:0000313" key="4">
    <source>
        <dbReference type="Proteomes" id="UP000322000"/>
    </source>
</evidence>
<dbReference type="GeneID" id="113492370"/>
<keyword evidence="4" id="KW-1185">Reference proteome</keyword>